<feature type="domain" description="Alpha-L-arabinofuranosidase C-terminal" evidence="9">
    <location>
        <begin position="291"/>
        <end position="493"/>
    </location>
</feature>
<dbReference type="AlphaFoldDB" id="C6LAS3"/>
<dbReference type="SMART" id="SM00813">
    <property type="entry name" value="Alpha-L-AF_C"/>
    <property type="match status" value="1"/>
</dbReference>
<sequence length="509" mass="57592">MKTTKILVHKMFRRAEVDPRIYGSFVEHMGRVVYSGIYEPGHATADKDGFRMDVIRKTEEMGVTAVRYPGGNFVSNYNWMDGIGPVKDRPRKRDLAWKSIETNEVGTDEFMRWAAKAHVEPVFAVNLGTKGIEEALSLLEYCNLPAGTYYSDMRCRYGRKEPYGIRTWCLGNEMDGNWQIGHKTAEEYGRLAYETGKAMKLLDPSIELVVCGSSMSTNATFGEWERVVLSHTCECADYISLHQYYGGQEKGTAAFLAQSLDMERYIQTVSGICDMVTVQKHLSKQINICFDEWGVWSVPDKVVQKSVEQQPWQIAPAISEQIYTMEDALLFASMLFSLVRSSGRVKIACQSLLTNISACIMTERGGDVWVQPNFYPFAYLSAWGRGVVMDARLDGPSYEAGGFQEVPYVDHLIVYNFEKGVLAMFFVNRAEEKMPVEIDVEGFETGEITESVILCHSDKNATNLENHECVKPEKISNFSVRENRLLGELEPLSFQMLALSIAVRPDFCR</sequence>
<dbReference type="OrthoDB" id="9758333at2"/>
<name>C6LAS3_9FIRM</name>
<dbReference type="EC" id="3.2.1.55" evidence="5"/>
<dbReference type="InterPro" id="IPR055235">
    <property type="entry name" value="ASD1_cat"/>
</dbReference>
<dbReference type="GO" id="GO:0046373">
    <property type="term" value="P:L-arabinose metabolic process"/>
    <property type="evidence" value="ECO:0007669"/>
    <property type="project" value="InterPro"/>
</dbReference>
<dbReference type="PANTHER" id="PTHR43576">
    <property type="entry name" value="ALPHA-L-ARABINOFURANOSIDASE C-RELATED"/>
    <property type="match status" value="1"/>
</dbReference>
<dbReference type="Pfam" id="PF06964">
    <property type="entry name" value="Alpha-L-AF_C"/>
    <property type="match status" value="1"/>
</dbReference>
<dbReference type="SUPFAM" id="SSF51445">
    <property type="entry name" value="(Trans)glycosidases"/>
    <property type="match status" value="1"/>
</dbReference>
<dbReference type="PANTHER" id="PTHR43576:SF3">
    <property type="entry name" value="ALPHA-L-ARABINOFURANOSIDASE C"/>
    <property type="match status" value="1"/>
</dbReference>
<comment type="similarity">
    <text evidence="3">Belongs to the glycosyl hydrolase 51 family.</text>
</comment>
<dbReference type="Pfam" id="PF22848">
    <property type="entry name" value="ASD1_dom"/>
    <property type="match status" value="1"/>
</dbReference>
<evidence type="ECO:0000256" key="4">
    <source>
        <dbReference type="ARBA" id="ARBA00011165"/>
    </source>
</evidence>
<dbReference type="InterPro" id="IPR013780">
    <property type="entry name" value="Glyco_hydro_b"/>
</dbReference>
<dbReference type="Gene3D" id="3.20.20.80">
    <property type="entry name" value="Glycosidases"/>
    <property type="match status" value="1"/>
</dbReference>
<dbReference type="EMBL" id="ACCL02000003">
    <property type="protein sequence ID" value="EET62054.1"/>
    <property type="molecule type" value="Genomic_DNA"/>
</dbReference>
<comment type="caution">
    <text evidence="10">The sequence shown here is derived from an EMBL/GenBank/DDBJ whole genome shotgun (WGS) entry which is preliminary data.</text>
</comment>
<dbReference type="Gene3D" id="2.60.40.1180">
    <property type="entry name" value="Golgi alpha-mannosidase II"/>
    <property type="match status" value="1"/>
</dbReference>
<comment type="catalytic activity">
    <reaction evidence="1">
        <text>Hydrolysis of terminal non-reducing alpha-L-arabinofuranoside residues in alpha-L-arabinosides.</text>
        <dbReference type="EC" id="3.2.1.55"/>
    </reaction>
</comment>
<evidence type="ECO:0000256" key="3">
    <source>
        <dbReference type="ARBA" id="ARBA00007186"/>
    </source>
</evidence>
<accession>C6LAS3</accession>
<evidence type="ECO:0000256" key="1">
    <source>
        <dbReference type="ARBA" id="ARBA00001462"/>
    </source>
</evidence>
<evidence type="ECO:0000256" key="8">
    <source>
        <dbReference type="ARBA" id="ARBA00023295"/>
    </source>
</evidence>
<evidence type="ECO:0000256" key="5">
    <source>
        <dbReference type="ARBA" id="ARBA00012670"/>
    </source>
</evidence>
<evidence type="ECO:0000256" key="6">
    <source>
        <dbReference type="ARBA" id="ARBA00022801"/>
    </source>
</evidence>
<evidence type="ECO:0000256" key="7">
    <source>
        <dbReference type="ARBA" id="ARBA00023277"/>
    </source>
</evidence>
<organism evidence="10 11">
    <name type="scientific">Marvinbryantia formatexigens DSM 14469</name>
    <dbReference type="NCBI Taxonomy" id="478749"/>
    <lineage>
        <taxon>Bacteria</taxon>
        <taxon>Bacillati</taxon>
        <taxon>Bacillota</taxon>
        <taxon>Clostridia</taxon>
        <taxon>Lachnospirales</taxon>
        <taxon>Lachnospiraceae</taxon>
        <taxon>Marvinbryantia</taxon>
    </lineage>
</organism>
<protein>
    <recommendedName>
        <fullName evidence="5">non-reducing end alpha-L-arabinofuranosidase</fullName>
        <ecNumber evidence="5">3.2.1.55</ecNumber>
    </recommendedName>
</protein>
<keyword evidence="7" id="KW-0119">Carbohydrate metabolism</keyword>
<comment type="pathway">
    <text evidence="2">Glycan metabolism.</text>
</comment>
<proteinExistence type="inferred from homology"/>
<evidence type="ECO:0000256" key="2">
    <source>
        <dbReference type="ARBA" id="ARBA00004881"/>
    </source>
</evidence>
<dbReference type="InterPro" id="IPR017853">
    <property type="entry name" value="GH"/>
</dbReference>
<dbReference type="SUPFAM" id="SSF51011">
    <property type="entry name" value="Glycosyl hydrolase domain"/>
    <property type="match status" value="1"/>
</dbReference>
<dbReference type="RefSeq" id="WP_006860515.1">
    <property type="nucleotide sequence ID" value="NZ_ACCL02000003.1"/>
</dbReference>
<dbReference type="STRING" id="168384.SAMN05660368_03899"/>
<dbReference type="GO" id="GO:0046556">
    <property type="term" value="F:alpha-L-arabinofuranosidase activity"/>
    <property type="evidence" value="ECO:0007669"/>
    <property type="project" value="UniProtKB-EC"/>
</dbReference>
<keyword evidence="8 10" id="KW-0326">Glycosidase</keyword>
<evidence type="ECO:0000259" key="9">
    <source>
        <dbReference type="SMART" id="SM00813"/>
    </source>
</evidence>
<evidence type="ECO:0000313" key="10">
    <source>
        <dbReference type="EMBL" id="EET62054.1"/>
    </source>
</evidence>
<dbReference type="InterPro" id="IPR010720">
    <property type="entry name" value="Alpha-L-AF_C"/>
</dbReference>
<dbReference type="eggNOG" id="COG3534">
    <property type="taxonomic scope" value="Bacteria"/>
</dbReference>
<dbReference type="GO" id="GO:0000272">
    <property type="term" value="P:polysaccharide catabolic process"/>
    <property type="evidence" value="ECO:0007669"/>
    <property type="project" value="TreeGrafter"/>
</dbReference>
<gene>
    <name evidence="10" type="primary">abfA</name>
    <name evidence="10" type="ORF">BRYFOR_05717</name>
</gene>
<evidence type="ECO:0000313" key="11">
    <source>
        <dbReference type="Proteomes" id="UP000005561"/>
    </source>
</evidence>
<keyword evidence="6 10" id="KW-0378">Hydrolase</keyword>
<comment type="subunit">
    <text evidence="4">Homohexamer; trimer of dimers.</text>
</comment>
<dbReference type="Proteomes" id="UP000005561">
    <property type="component" value="Unassembled WGS sequence"/>
</dbReference>
<keyword evidence="11" id="KW-1185">Reference proteome</keyword>
<reference evidence="10" key="1">
    <citation type="submission" date="2009-07" db="EMBL/GenBank/DDBJ databases">
        <authorList>
            <person name="Weinstock G."/>
            <person name="Sodergren E."/>
            <person name="Clifton S."/>
            <person name="Fulton L."/>
            <person name="Fulton B."/>
            <person name="Courtney L."/>
            <person name="Fronick C."/>
            <person name="Harrison M."/>
            <person name="Strong C."/>
            <person name="Farmer C."/>
            <person name="Delahaunty K."/>
            <person name="Markovic C."/>
            <person name="Hall O."/>
            <person name="Minx P."/>
            <person name="Tomlinson C."/>
            <person name="Mitreva M."/>
            <person name="Nelson J."/>
            <person name="Hou S."/>
            <person name="Wollam A."/>
            <person name="Pepin K.H."/>
            <person name="Johnson M."/>
            <person name="Bhonagiri V."/>
            <person name="Nash W.E."/>
            <person name="Warren W."/>
            <person name="Chinwalla A."/>
            <person name="Mardis E.R."/>
            <person name="Wilson R.K."/>
        </authorList>
    </citation>
    <scope>NUCLEOTIDE SEQUENCE [LARGE SCALE GENOMIC DNA]</scope>
    <source>
        <strain evidence="10">DSM 14469</strain>
    </source>
</reference>